<feature type="region of interest" description="Disordered" evidence="3">
    <location>
        <begin position="271"/>
        <end position="293"/>
    </location>
</feature>
<protein>
    <recommendedName>
        <fullName evidence="4">SAM domain-containing protein</fullName>
    </recommendedName>
</protein>
<evidence type="ECO:0000256" key="1">
    <source>
        <dbReference type="ARBA" id="ARBA00022737"/>
    </source>
</evidence>
<feature type="region of interest" description="Disordered" evidence="3">
    <location>
        <begin position="85"/>
        <end position="111"/>
    </location>
</feature>
<keyword evidence="1" id="KW-0677">Repeat</keyword>
<dbReference type="InterPro" id="IPR002110">
    <property type="entry name" value="Ankyrin_rpt"/>
</dbReference>
<dbReference type="AlphaFoldDB" id="A0A9P0H5N0"/>
<dbReference type="Gene3D" id="1.10.150.50">
    <property type="entry name" value="Transcription Factor, Ets-1"/>
    <property type="match status" value="1"/>
</dbReference>
<dbReference type="Pfam" id="PF00536">
    <property type="entry name" value="SAM_1"/>
    <property type="match status" value="1"/>
</dbReference>
<sequence>MREMTEHRGVSLSGDIEKANYHFGQTALHLAATRGHLNCVSFLVGFEANLFALDHDFHTPLQVATNPEVIDFLDKSATSQMLANKKEVKSKKEKALKDAERRRKKYEEKMKKERDKEEKRIKKVEKEIGTKIDTDIPISTLPLNTMKKTIVEVKGPSFTEIVGGTMSKKPASGVKKILEKKLRSPDEKHENNMKSTIGHRKDAQIIYVNSFENSNIGKRGKISDVFHNHIQSQVQSSIFDRPGFGSVAFRQRTNLAGTLSGVPDVIVEKEGDEEVSSETSIGSAGSLANRSRHQPVWQDDITTSDEENVVSNGQWSPLERFLVSAGVEEYTPRLLAQKIDLDAVLMLTDLDLMQLGFPMGPRRKLLHAVEQRKRALLNPGQLLDSKL</sequence>
<dbReference type="SUPFAM" id="SSF47769">
    <property type="entry name" value="SAM/Pointed domain"/>
    <property type="match status" value="1"/>
</dbReference>
<feature type="repeat" description="ANK" evidence="2">
    <location>
        <begin position="23"/>
        <end position="55"/>
    </location>
</feature>
<feature type="compositionally biased region" description="Polar residues" evidence="3">
    <location>
        <begin position="277"/>
        <end position="289"/>
    </location>
</feature>
<reference evidence="5" key="1">
    <citation type="submission" date="2022-01" db="EMBL/GenBank/DDBJ databases">
        <authorList>
            <person name="King R."/>
        </authorList>
    </citation>
    <scope>NUCLEOTIDE SEQUENCE</scope>
</reference>
<dbReference type="PANTHER" id="PTHR10627:SF69">
    <property type="entry name" value="PROTEIN BICAUDAL C"/>
    <property type="match status" value="1"/>
</dbReference>
<evidence type="ECO:0000313" key="6">
    <source>
        <dbReference type="Proteomes" id="UP001152798"/>
    </source>
</evidence>
<dbReference type="SUPFAM" id="SSF48403">
    <property type="entry name" value="Ankyrin repeat"/>
    <property type="match status" value="1"/>
</dbReference>
<evidence type="ECO:0000313" key="5">
    <source>
        <dbReference type="EMBL" id="CAH1395900.1"/>
    </source>
</evidence>
<dbReference type="Proteomes" id="UP001152798">
    <property type="component" value="Chromosome 3"/>
</dbReference>
<evidence type="ECO:0000256" key="3">
    <source>
        <dbReference type="SAM" id="MobiDB-lite"/>
    </source>
</evidence>
<proteinExistence type="predicted"/>
<feature type="compositionally biased region" description="Basic and acidic residues" evidence="3">
    <location>
        <begin position="93"/>
        <end position="111"/>
    </location>
</feature>
<evidence type="ECO:0000256" key="2">
    <source>
        <dbReference type="PROSITE-ProRule" id="PRU00023"/>
    </source>
</evidence>
<dbReference type="EMBL" id="OV725079">
    <property type="protein sequence ID" value="CAH1395900.1"/>
    <property type="molecule type" value="Genomic_DNA"/>
</dbReference>
<dbReference type="OrthoDB" id="76949at2759"/>
<accession>A0A9P0H5N0</accession>
<dbReference type="Gene3D" id="1.25.40.20">
    <property type="entry name" value="Ankyrin repeat-containing domain"/>
    <property type="match status" value="1"/>
</dbReference>
<dbReference type="InterPro" id="IPR013761">
    <property type="entry name" value="SAM/pointed_sf"/>
</dbReference>
<name>A0A9P0H5N0_NEZVI</name>
<dbReference type="InterPro" id="IPR001660">
    <property type="entry name" value="SAM"/>
</dbReference>
<dbReference type="PROSITE" id="PS50297">
    <property type="entry name" value="ANK_REP_REGION"/>
    <property type="match status" value="1"/>
</dbReference>
<dbReference type="SMART" id="SM00454">
    <property type="entry name" value="SAM"/>
    <property type="match status" value="1"/>
</dbReference>
<feature type="domain" description="SAM" evidence="4">
    <location>
        <begin position="310"/>
        <end position="375"/>
    </location>
</feature>
<keyword evidence="2" id="KW-0040">ANK repeat</keyword>
<dbReference type="Pfam" id="PF12796">
    <property type="entry name" value="Ank_2"/>
    <property type="match status" value="1"/>
</dbReference>
<organism evidence="5 6">
    <name type="scientific">Nezara viridula</name>
    <name type="common">Southern green stink bug</name>
    <name type="synonym">Cimex viridulus</name>
    <dbReference type="NCBI Taxonomy" id="85310"/>
    <lineage>
        <taxon>Eukaryota</taxon>
        <taxon>Metazoa</taxon>
        <taxon>Ecdysozoa</taxon>
        <taxon>Arthropoda</taxon>
        <taxon>Hexapoda</taxon>
        <taxon>Insecta</taxon>
        <taxon>Pterygota</taxon>
        <taxon>Neoptera</taxon>
        <taxon>Paraneoptera</taxon>
        <taxon>Hemiptera</taxon>
        <taxon>Heteroptera</taxon>
        <taxon>Panheteroptera</taxon>
        <taxon>Pentatomomorpha</taxon>
        <taxon>Pentatomoidea</taxon>
        <taxon>Pentatomidae</taxon>
        <taxon>Pentatominae</taxon>
        <taxon>Nezara</taxon>
    </lineage>
</organism>
<gene>
    <name evidence="5" type="ORF">NEZAVI_LOCUS6074</name>
</gene>
<dbReference type="InterPro" id="IPR036770">
    <property type="entry name" value="Ankyrin_rpt-contain_sf"/>
</dbReference>
<dbReference type="SMART" id="SM00248">
    <property type="entry name" value="ANK"/>
    <property type="match status" value="1"/>
</dbReference>
<evidence type="ECO:0000259" key="4">
    <source>
        <dbReference type="SMART" id="SM00454"/>
    </source>
</evidence>
<dbReference type="PROSITE" id="PS50088">
    <property type="entry name" value="ANK_REPEAT"/>
    <property type="match status" value="1"/>
</dbReference>
<dbReference type="PANTHER" id="PTHR10627">
    <property type="entry name" value="SCP160"/>
    <property type="match status" value="1"/>
</dbReference>
<keyword evidence="6" id="KW-1185">Reference proteome</keyword>